<dbReference type="InterPro" id="IPR044068">
    <property type="entry name" value="CB"/>
</dbReference>
<dbReference type="Proteomes" id="UP000730618">
    <property type="component" value="Unassembled WGS sequence"/>
</dbReference>
<gene>
    <name evidence="4" type="primary">Int-Tn</name>
    <name evidence="4" type="ORF">PAECIP111802_07040</name>
</gene>
<keyword evidence="5" id="KW-1185">Reference proteome</keyword>
<dbReference type="PANTHER" id="PTHR30349">
    <property type="entry name" value="PHAGE INTEGRASE-RELATED"/>
    <property type="match status" value="1"/>
</dbReference>
<organism evidence="4 5">
    <name type="scientific">Paenibacillus allorhizosphaerae</name>
    <dbReference type="NCBI Taxonomy" id="2849866"/>
    <lineage>
        <taxon>Bacteria</taxon>
        <taxon>Bacillati</taxon>
        <taxon>Bacillota</taxon>
        <taxon>Bacilli</taxon>
        <taxon>Bacillales</taxon>
        <taxon>Paenibacillaceae</taxon>
        <taxon>Paenibacillus</taxon>
    </lineage>
</organism>
<reference evidence="4 5" key="1">
    <citation type="submission" date="2021-06" db="EMBL/GenBank/DDBJ databases">
        <authorList>
            <person name="Criscuolo A."/>
        </authorList>
    </citation>
    <scope>NUCLEOTIDE SEQUENCE [LARGE SCALE GENOMIC DNA]</scope>
    <source>
        <strain evidence="5">CIP 111802</strain>
    </source>
</reference>
<dbReference type="CDD" id="cd01189">
    <property type="entry name" value="INT_ICEBs1_C_like"/>
    <property type="match status" value="1"/>
</dbReference>
<protein>
    <submittedName>
        <fullName evidence="4">Transposase from transposon Tn916</fullName>
    </submittedName>
</protein>
<sequence>MASLEKRGKNSWRLTVSVGKDAAGKYIRHGKTVHCRTKKEAELELAKFEIEVQAGAYIAPEKLTLHAFVDEWRDKYAVQELEQKTLSIYLRILNKRILPAIGHLRLDQVKPLHVASLISELSKEGNRQDGKDGKLSSGTIQYVYRVLKNIFTRAVEWRVIKSNPVADVKSPKVVYKESEVYDEDEIQLLFEALEKEAYHWRMMIILALTTGLRRGELVGLEWKNVDLEQGTIYVKQSISDFINGNPVIKEPKTKKSTRKINLSDAVWEELKEYHEYCKHEWGELEKTRDNDHFFVFFNQYGRAFYPESPYLWFRGFLKKHNLKYIKFHDLRHTSATLLINQGVHAKIISERLGHANITTTMNIYGHVLSKADKEAANKFDQIIPFKNRKEA</sequence>
<dbReference type="PROSITE" id="PS51900">
    <property type="entry name" value="CB"/>
    <property type="match status" value="1"/>
</dbReference>
<proteinExistence type="predicted"/>
<evidence type="ECO:0000259" key="2">
    <source>
        <dbReference type="PROSITE" id="PS51898"/>
    </source>
</evidence>
<dbReference type="Pfam" id="PF00589">
    <property type="entry name" value="Phage_integrase"/>
    <property type="match status" value="1"/>
</dbReference>
<evidence type="ECO:0000256" key="1">
    <source>
        <dbReference type="PROSITE-ProRule" id="PRU01248"/>
    </source>
</evidence>
<evidence type="ECO:0000313" key="4">
    <source>
        <dbReference type="EMBL" id="CAG7658420.1"/>
    </source>
</evidence>
<dbReference type="InterPro" id="IPR004107">
    <property type="entry name" value="Integrase_SAM-like_N"/>
</dbReference>
<dbReference type="Pfam" id="PF14659">
    <property type="entry name" value="Phage_int_SAM_3"/>
    <property type="match status" value="1"/>
</dbReference>
<dbReference type="EMBL" id="CAJVCE010000042">
    <property type="protein sequence ID" value="CAG7658420.1"/>
    <property type="molecule type" value="Genomic_DNA"/>
</dbReference>
<comment type="caution">
    <text evidence="4">The sequence shown here is derived from an EMBL/GenBank/DDBJ whole genome shotgun (WGS) entry which is preliminary data.</text>
</comment>
<feature type="domain" description="Core-binding (CB)" evidence="3">
    <location>
        <begin position="63"/>
        <end position="155"/>
    </location>
</feature>
<evidence type="ECO:0000313" key="5">
    <source>
        <dbReference type="Proteomes" id="UP000730618"/>
    </source>
</evidence>
<feature type="domain" description="Tyr recombinase" evidence="2">
    <location>
        <begin position="176"/>
        <end position="377"/>
    </location>
</feature>
<evidence type="ECO:0000259" key="3">
    <source>
        <dbReference type="PROSITE" id="PS51900"/>
    </source>
</evidence>
<dbReference type="InterPro" id="IPR050090">
    <property type="entry name" value="Tyrosine_recombinase_XerCD"/>
</dbReference>
<dbReference type="RefSeq" id="WP_218103168.1">
    <property type="nucleotide sequence ID" value="NZ_CAJVCE010000042.1"/>
</dbReference>
<dbReference type="PANTHER" id="PTHR30349:SF64">
    <property type="entry name" value="PROPHAGE INTEGRASE INTD-RELATED"/>
    <property type="match status" value="1"/>
</dbReference>
<name>A0ABN7TWI8_9BACL</name>
<accession>A0ABN7TWI8</accession>
<dbReference type="PROSITE" id="PS51898">
    <property type="entry name" value="TYR_RECOMBINASE"/>
    <property type="match status" value="1"/>
</dbReference>
<keyword evidence="1" id="KW-0238">DNA-binding</keyword>
<dbReference type="InterPro" id="IPR002104">
    <property type="entry name" value="Integrase_catalytic"/>
</dbReference>